<name>A0ABC9XW00_GRUJA</name>
<reference evidence="3 4" key="1">
    <citation type="submission" date="2024-06" db="EMBL/GenBank/DDBJ databases">
        <title>The draft genome of Grus japonensis, version 3.</title>
        <authorList>
            <person name="Nabeshima K."/>
            <person name="Suzuki S."/>
            <person name="Onuma M."/>
        </authorList>
    </citation>
    <scope>NUCLEOTIDE SEQUENCE [LARGE SCALE GENOMIC DNA]</scope>
    <source>
        <strain evidence="3 4">451A</strain>
    </source>
</reference>
<evidence type="ECO:0000313" key="3">
    <source>
        <dbReference type="EMBL" id="GAB0201561.1"/>
    </source>
</evidence>
<protein>
    <submittedName>
        <fullName evidence="3">Uncharacterized protein</fullName>
    </submittedName>
</protein>
<evidence type="ECO:0000256" key="2">
    <source>
        <dbReference type="SAM" id="Phobius"/>
    </source>
</evidence>
<dbReference type="EMBL" id="BAAFJT010000032">
    <property type="protein sequence ID" value="GAB0201561.1"/>
    <property type="molecule type" value="Genomic_DNA"/>
</dbReference>
<keyword evidence="2" id="KW-0472">Membrane</keyword>
<proteinExistence type="predicted"/>
<comment type="caution">
    <text evidence="3">The sequence shown here is derived from an EMBL/GenBank/DDBJ whole genome shotgun (WGS) entry which is preliminary data.</text>
</comment>
<feature type="coiled-coil region" evidence="1">
    <location>
        <begin position="41"/>
        <end position="68"/>
    </location>
</feature>
<organism evidence="3 4">
    <name type="scientific">Grus japonensis</name>
    <name type="common">Japanese crane</name>
    <name type="synonym">Red-crowned crane</name>
    <dbReference type="NCBI Taxonomy" id="30415"/>
    <lineage>
        <taxon>Eukaryota</taxon>
        <taxon>Metazoa</taxon>
        <taxon>Chordata</taxon>
        <taxon>Craniata</taxon>
        <taxon>Vertebrata</taxon>
        <taxon>Euteleostomi</taxon>
        <taxon>Archelosauria</taxon>
        <taxon>Archosauria</taxon>
        <taxon>Dinosauria</taxon>
        <taxon>Saurischia</taxon>
        <taxon>Theropoda</taxon>
        <taxon>Coelurosauria</taxon>
        <taxon>Aves</taxon>
        <taxon>Neognathae</taxon>
        <taxon>Neoaves</taxon>
        <taxon>Gruiformes</taxon>
        <taxon>Gruidae</taxon>
        <taxon>Grus</taxon>
    </lineage>
</organism>
<sequence length="280" mass="29313">MSSQLLSSAVASSTVASGRALWALSVLAEALATPETVALALAEAKAVLAEVEEALVGLEKALETALAEAAPMMPTPPGLNVESLYQALGAAAKAGASELEQELRRNHQRRRRLWVVQIFALVLMLLFAPLLSLDVVREVLGVTQETHLVPCLATITLLCQVALWGAGISKRHLATAASHQRHQALRYRRLARDAAAAAAAATEASEAIAAANVTLGMLEEVTSHLRSLVDAVTQDLEVARGFPASARALGDAVVALGTVMGDKEGTQRLAQALEALPGDE</sequence>
<dbReference type="AlphaFoldDB" id="A0ABC9XW00"/>
<feature type="transmembrane region" description="Helical" evidence="2">
    <location>
        <begin position="113"/>
        <end position="135"/>
    </location>
</feature>
<keyword evidence="2" id="KW-1133">Transmembrane helix</keyword>
<feature type="transmembrane region" description="Helical" evidence="2">
    <location>
        <begin position="147"/>
        <end position="166"/>
    </location>
</feature>
<evidence type="ECO:0000313" key="4">
    <source>
        <dbReference type="Proteomes" id="UP001623348"/>
    </source>
</evidence>
<keyword evidence="4" id="KW-1185">Reference proteome</keyword>
<keyword evidence="1" id="KW-0175">Coiled coil</keyword>
<keyword evidence="2" id="KW-0812">Transmembrane</keyword>
<evidence type="ECO:0000256" key="1">
    <source>
        <dbReference type="SAM" id="Coils"/>
    </source>
</evidence>
<dbReference type="Proteomes" id="UP001623348">
    <property type="component" value="Unassembled WGS sequence"/>
</dbReference>
<accession>A0ABC9XW00</accession>
<gene>
    <name evidence="3" type="ORF">GRJ2_002621700</name>
</gene>